<accession>A0A0C1QJQ6</accession>
<evidence type="ECO:0008006" key="4">
    <source>
        <dbReference type="Google" id="ProtNLM"/>
    </source>
</evidence>
<feature type="transmembrane region" description="Helical" evidence="1">
    <location>
        <begin position="14"/>
        <end position="35"/>
    </location>
</feature>
<gene>
    <name evidence="2" type="ORF">JF50_20890</name>
</gene>
<evidence type="ECO:0000313" key="2">
    <source>
        <dbReference type="EMBL" id="KID55322.1"/>
    </source>
</evidence>
<organism evidence="2 3">
    <name type="scientific">Pseudoalteromonas luteoviolacea</name>
    <dbReference type="NCBI Taxonomy" id="43657"/>
    <lineage>
        <taxon>Bacteria</taxon>
        <taxon>Pseudomonadati</taxon>
        <taxon>Pseudomonadota</taxon>
        <taxon>Gammaproteobacteria</taxon>
        <taxon>Alteromonadales</taxon>
        <taxon>Pseudoalteromonadaceae</taxon>
        <taxon>Pseudoalteromonas</taxon>
    </lineage>
</organism>
<reference evidence="2 3" key="1">
    <citation type="submission" date="2014-12" db="EMBL/GenBank/DDBJ databases">
        <title>Draft Genome Sequence of Pseudoalteromonas luteoviolacea HI1.</title>
        <authorList>
            <person name="Asahina A.Y."/>
            <person name="Hadfield M.G."/>
        </authorList>
    </citation>
    <scope>NUCLEOTIDE SEQUENCE [LARGE SCALE GENOMIC DNA]</scope>
    <source>
        <strain evidence="2 3">HI1</strain>
    </source>
</reference>
<dbReference type="RefSeq" id="WP_039611311.1">
    <property type="nucleotide sequence ID" value="NZ_JWIC01000009.1"/>
</dbReference>
<sequence length="185" mass="21373">MSWFKLNRSLHRDIGYFCIGMTLVFAISGIALNHIHQFNSNYQVTRTSHTIPLSGVDIETDEFESTLLTALRLEDKIKARFWQDQTTYKLFLEKDTTLYLYPQQNEVLIEQVKPRFLLRQLNFLHLNEARAAWMWFSDFYAILLIYLALSALFMVKGKRGVLGPRGLLVLAGVAVPAAFIVFYSS</sequence>
<evidence type="ECO:0000256" key="1">
    <source>
        <dbReference type="SAM" id="Phobius"/>
    </source>
</evidence>
<proteinExistence type="predicted"/>
<keyword evidence="1" id="KW-0472">Membrane</keyword>
<name>A0A0C1QJQ6_9GAMM</name>
<feature type="transmembrane region" description="Helical" evidence="1">
    <location>
        <begin position="167"/>
        <end position="184"/>
    </location>
</feature>
<dbReference type="Proteomes" id="UP000031327">
    <property type="component" value="Unassembled WGS sequence"/>
</dbReference>
<keyword evidence="1" id="KW-1133">Transmembrane helix</keyword>
<dbReference type="AlphaFoldDB" id="A0A0C1QJQ6"/>
<dbReference type="OrthoDB" id="9787788at2"/>
<evidence type="ECO:0000313" key="3">
    <source>
        <dbReference type="Proteomes" id="UP000031327"/>
    </source>
</evidence>
<dbReference type="InterPro" id="IPR032307">
    <property type="entry name" value="PepSY_TM-like_2"/>
</dbReference>
<comment type="caution">
    <text evidence="2">The sequence shown here is derived from an EMBL/GenBank/DDBJ whole genome shotgun (WGS) entry which is preliminary data.</text>
</comment>
<dbReference type="EMBL" id="JWIC01000009">
    <property type="protein sequence ID" value="KID55322.1"/>
    <property type="molecule type" value="Genomic_DNA"/>
</dbReference>
<keyword evidence="1" id="KW-0812">Transmembrane</keyword>
<feature type="transmembrane region" description="Helical" evidence="1">
    <location>
        <begin position="132"/>
        <end position="155"/>
    </location>
</feature>
<dbReference type="PANTHER" id="PTHR40115">
    <property type="entry name" value="INNER MEMBRANE PROTEIN WITH PEPSY TM HELIX"/>
    <property type="match status" value="1"/>
</dbReference>
<dbReference type="PANTHER" id="PTHR40115:SF1">
    <property type="entry name" value="INNER MEMBRANE PROTEIN WITH PEPSY TM HELIX"/>
    <property type="match status" value="1"/>
</dbReference>
<dbReference type="Pfam" id="PF16357">
    <property type="entry name" value="PepSY_TM_like_2"/>
    <property type="match status" value="1"/>
</dbReference>
<protein>
    <recommendedName>
        <fullName evidence="4">Peptidase</fullName>
    </recommendedName>
</protein>